<dbReference type="AlphaFoldDB" id="A0AAD4PHB7"/>
<evidence type="ECO:0000256" key="7">
    <source>
        <dbReference type="ARBA" id="ARBA00023136"/>
    </source>
</evidence>
<evidence type="ECO:0000256" key="10">
    <source>
        <dbReference type="SAM" id="Phobius"/>
    </source>
</evidence>
<evidence type="ECO:0000256" key="4">
    <source>
        <dbReference type="ARBA" id="ARBA00022692"/>
    </source>
</evidence>
<evidence type="ECO:0000256" key="1">
    <source>
        <dbReference type="ARBA" id="ARBA00004651"/>
    </source>
</evidence>
<dbReference type="GO" id="GO:0005886">
    <property type="term" value="C:plasma membrane"/>
    <property type="evidence" value="ECO:0007669"/>
    <property type="project" value="UniProtKB-SubCell"/>
</dbReference>
<feature type="transmembrane region" description="Helical" evidence="10">
    <location>
        <begin position="273"/>
        <end position="292"/>
    </location>
</feature>
<dbReference type="Proteomes" id="UP001200034">
    <property type="component" value="Unassembled WGS sequence"/>
</dbReference>
<keyword evidence="8" id="KW-0675">Receptor</keyword>
<evidence type="ECO:0000256" key="5">
    <source>
        <dbReference type="ARBA" id="ARBA00022725"/>
    </source>
</evidence>
<feature type="transmembrane region" description="Helical" evidence="10">
    <location>
        <begin position="304"/>
        <end position="325"/>
    </location>
</feature>
<evidence type="ECO:0000256" key="2">
    <source>
        <dbReference type="ARBA" id="ARBA00022475"/>
    </source>
</evidence>
<organism evidence="11 12">
    <name type="scientific">Drosophila rubida</name>
    <dbReference type="NCBI Taxonomy" id="30044"/>
    <lineage>
        <taxon>Eukaryota</taxon>
        <taxon>Metazoa</taxon>
        <taxon>Ecdysozoa</taxon>
        <taxon>Arthropoda</taxon>
        <taxon>Hexapoda</taxon>
        <taxon>Insecta</taxon>
        <taxon>Pterygota</taxon>
        <taxon>Neoptera</taxon>
        <taxon>Endopterygota</taxon>
        <taxon>Diptera</taxon>
        <taxon>Brachycera</taxon>
        <taxon>Muscomorpha</taxon>
        <taxon>Ephydroidea</taxon>
        <taxon>Drosophilidae</taxon>
        <taxon>Drosophila</taxon>
    </lineage>
</organism>
<evidence type="ECO:0000256" key="6">
    <source>
        <dbReference type="ARBA" id="ARBA00022989"/>
    </source>
</evidence>
<dbReference type="PANTHER" id="PTHR21137">
    <property type="entry name" value="ODORANT RECEPTOR"/>
    <property type="match status" value="1"/>
</dbReference>
<feature type="non-terminal residue" evidence="11">
    <location>
        <position position="1"/>
    </location>
</feature>
<feature type="non-terminal residue" evidence="11">
    <location>
        <position position="404"/>
    </location>
</feature>
<sequence length="404" mass="47494">VSPMRFQPRLRNGELVKQTWSLNIYSRANPVLWPREDNITDRDRYINQFIIVFAILMNCFQAEVDAHYLLNNLKDIDDFSAGLPTALLQTEVIIRYMDAITHRVDLKNLLKRFYNSIYVPQELDQRNFSRISRQLIGPRLITIFYVATMLNYFQEFVMNVIAGRREMVYKQVYFFDNTKMPMYIILIAINFWVGLLIITMLFGDLNMLGELLMHLNACYLKLDNDLRSATARLLESDETTNIAADYQRELIKVLKRNKDLNDFAAHLQNLFSFRLFISFAASALILCVLLFISYKNPAENMVFIFWFISKFIEQFSFGYFGSVIFETTNQLDRMYYCGEWEQIVHRSENVRENIKLMKLIVLSIELNSTPFSLNGLKYFRVTLTSVVKIIQGAFSYFTFLTSMS</sequence>
<keyword evidence="4 10" id="KW-0812">Transmembrane</keyword>
<keyword evidence="2" id="KW-1003">Cell membrane</keyword>
<keyword evidence="7 10" id="KW-0472">Membrane</keyword>
<evidence type="ECO:0000313" key="11">
    <source>
        <dbReference type="EMBL" id="KAH8358586.1"/>
    </source>
</evidence>
<gene>
    <name evidence="11" type="ORF">KR093_001110</name>
</gene>
<dbReference type="InterPro" id="IPR004117">
    <property type="entry name" value="7tm6_olfct_rcpt"/>
</dbReference>
<evidence type="ECO:0000256" key="3">
    <source>
        <dbReference type="ARBA" id="ARBA00022606"/>
    </source>
</evidence>
<keyword evidence="6 10" id="KW-1133">Transmembrane helix</keyword>
<keyword evidence="9" id="KW-0807">Transducer</keyword>
<proteinExistence type="predicted"/>
<evidence type="ECO:0000256" key="8">
    <source>
        <dbReference type="ARBA" id="ARBA00023170"/>
    </source>
</evidence>
<dbReference type="GO" id="GO:0007165">
    <property type="term" value="P:signal transduction"/>
    <property type="evidence" value="ECO:0007669"/>
    <property type="project" value="UniProtKB-KW"/>
</dbReference>
<dbReference type="Pfam" id="PF02949">
    <property type="entry name" value="7tm_6"/>
    <property type="match status" value="1"/>
</dbReference>
<reference evidence="11" key="1">
    <citation type="journal article" date="2021" name="Mol. Ecol. Resour.">
        <title>Phylogenomic analyses of the genus Drosophila reveals genomic signals of climate adaptation.</title>
        <authorList>
            <person name="Li F."/>
            <person name="Rane R.V."/>
            <person name="Luria V."/>
            <person name="Xiong Z."/>
            <person name="Chen J."/>
            <person name="Li Z."/>
            <person name="Catullo R.A."/>
            <person name="Griffin P.C."/>
            <person name="Schiffer M."/>
            <person name="Pearce S."/>
            <person name="Lee S.F."/>
            <person name="McElroy K."/>
            <person name="Stocker A."/>
            <person name="Shirriffs J."/>
            <person name="Cockerell F."/>
            <person name="Coppin C."/>
            <person name="Sgro C.M."/>
            <person name="Karger A."/>
            <person name="Cain J.W."/>
            <person name="Weber J.A."/>
            <person name="Santpere G."/>
            <person name="Kirschner M.W."/>
            <person name="Hoffmann A.A."/>
            <person name="Oakeshott J.G."/>
            <person name="Zhang G."/>
        </authorList>
    </citation>
    <scope>NUCLEOTIDE SEQUENCE</scope>
    <source>
        <strain evidence="11">BGI-SZ-2011g</strain>
    </source>
</reference>
<keyword evidence="5" id="KW-0552">Olfaction</keyword>
<accession>A0AAD4PHB7</accession>
<feature type="transmembrane region" description="Helical" evidence="10">
    <location>
        <begin position="182"/>
        <end position="203"/>
    </location>
</feature>
<dbReference type="EMBL" id="JAJJHW010003409">
    <property type="protein sequence ID" value="KAH8358586.1"/>
    <property type="molecule type" value="Genomic_DNA"/>
</dbReference>
<evidence type="ECO:0000313" key="12">
    <source>
        <dbReference type="Proteomes" id="UP001200034"/>
    </source>
</evidence>
<comment type="subcellular location">
    <subcellularLocation>
        <location evidence="1">Cell membrane</location>
        <topology evidence="1">Multi-pass membrane protein</topology>
    </subcellularLocation>
</comment>
<feature type="transmembrane region" description="Helical" evidence="10">
    <location>
        <begin position="140"/>
        <end position="162"/>
    </location>
</feature>
<evidence type="ECO:0008006" key="13">
    <source>
        <dbReference type="Google" id="ProtNLM"/>
    </source>
</evidence>
<keyword evidence="3" id="KW-0716">Sensory transduction</keyword>
<comment type="caution">
    <text evidence="11">The sequence shown here is derived from an EMBL/GenBank/DDBJ whole genome shotgun (WGS) entry which is preliminary data.</text>
</comment>
<dbReference type="GO" id="GO:0005549">
    <property type="term" value="F:odorant binding"/>
    <property type="evidence" value="ECO:0007669"/>
    <property type="project" value="InterPro"/>
</dbReference>
<name>A0AAD4PHB7_9MUSC</name>
<dbReference type="GO" id="GO:0004984">
    <property type="term" value="F:olfactory receptor activity"/>
    <property type="evidence" value="ECO:0007669"/>
    <property type="project" value="InterPro"/>
</dbReference>
<dbReference type="PANTHER" id="PTHR21137:SF35">
    <property type="entry name" value="ODORANT RECEPTOR 19A-RELATED"/>
    <property type="match status" value="1"/>
</dbReference>
<evidence type="ECO:0000256" key="9">
    <source>
        <dbReference type="ARBA" id="ARBA00023224"/>
    </source>
</evidence>
<keyword evidence="12" id="KW-1185">Reference proteome</keyword>
<protein>
    <recommendedName>
        <fullName evidence="13">Odorant receptor</fullName>
    </recommendedName>
</protein>